<accession>A0A5E6SVV7</accession>
<dbReference type="AlphaFoldDB" id="A0A5E6SVV7"/>
<sequence length="412" mass="43766">MATIAAEHVLQDFFAAIVFEVDVDVRRLVALAGQKALEQQVAFHRVKLGDAQHITHHRIGRRAAPLAENALPAGKVDDVVDSEKVAFVVELGNQFQLMLQGLPGLVTDAFGPTPALALRAQVTQPGAGRLALGHQFAGVLVAQLAQIELTTRGNAQAFFKQCRRVQLGQLRQRAQVPLAIGKQALAGLGNAAVMANGSHAVLQGAAATGMHVHIATGHGRDVEGSGQAQQLLQAPWVIRAAVQLDCQPQPLGEYLAQPAAAGLVRLGAVRHPQRQQAVRELGEVFAQQLVLTLLRPSPSDGDELAQVLVTRKVLRQQHQLGAVVQTHFAADDQRQLRRLGRLPGADDPGQGALVGDRQGLVAMLAGALEQLLGTGGAALEAEVGQAMQLGITRRVHANQPCSHNRPSSPRVR</sequence>
<organism evidence="1">
    <name type="scientific">Pseudomonas fluorescens</name>
    <dbReference type="NCBI Taxonomy" id="294"/>
    <lineage>
        <taxon>Bacteria</taxon>
        <taxon>Pseudomonadati</taxon>
        <taxon>Pseudomonadota</taxon>
        <taxon>Gammaproteobacteria</taxon>
        <taxon>Pseudomonadales</taxon>
        <taxon>Pseudomonadaceae</taxon>
        <taxon>Pseudomonas</taxon>
    </lineage>
</organism>
<name>A0A5E6SVV7_PSEFL</name>
<gene>
    <name evidence="1" type="ORF">PS652_02317</name>
</gene>
<evidence type="ECO:0000313" key="1">
    <source>
        <dbReference type="EMBL" id="VVM81575.1"/>
    </source>
</evidence>
<dbReference type="AntiFam" id="ANF00080">
    <property type="entry name" value="Shadow ORF (opposite dnaE)"/>
</dbReference>
<dbReference type="EMBL" id="CABVHG010000011">
    <property type="protein sequence ID" value="VVM81575.1"/>
    <property type="molecule type" value="Genomic_DNA"/>
</dbReference>
<reference evidence="1" key="1">
    <citation type="submission" date="2019-09" db="EMBL/GenBank/DDBJ databases">
        <authorList>
            <person name="Chandra G."/>
            <person name="Truman W A."/>
        </authorList>
    </citation>
    <scope>NUCLEOTIDE SEQUENCE [LARGE SCALE GENOMIC DNA]</scope>
    <source>
        <strain evidence="1">PS652</strain>
    </source>
</reference>
<proteinExistence type="predicted"/>
<protein>
    <submittedName>
        <fullName evidence="1">Uncharacterized protein</fullName>
    </submittedName>
</protein>